<accession>A0A6M1SSV2</accession>
<dbReference type="InterPro" id="IPR002376">
    <property type="entry name" value="Formyl_transf_N"/>
</dbReference>
<dbReference type="Proteomes" id="UP000473278">
    <property type="component" value="Unassembled WGS sequence"/>
</dbReference>
<gene>
    <name evidence="2" type="ORF">G3570_04845</name>
</gene>
<dbReference type="EMBL" id="JAALLT010000002">
    <property type="protein sequence ID" value="NGP75950.1"/>
    <property type="molecule type" value="Genomic_DNA"/>
</dbReference>
<dbReference type="Pfam" id="PF00551">
    <property type="entry name" value="Formyl_trans_N"/>
    <property type="match status" value="1"/>
</dbReference>
<evidence type="ECO:0000313" key="3">
    <source>
        <dbReference type="Proteomes" id="UP000473278"/>
    </source>
</evidence>
<dbReference type="GO" id="GO:0004479">
    <property type="term" value="F:methionyl-tRNA formyltransferase activity"/>
    <property type="evidence" value="ECO:0007669"/>
    <property type="project" value="TreeGrafter"/>
</dbReference>
<protein>
    <submittedName>
        <fullName evidence="2">Formyl transferase</fullName>
    </submittedName>
</protein>
<dbReference type="RefSeq" id="WP_165139871.1">
    <property type="nucleotide sequence ID" value="NZ_JAALLT010000002.1"/>
</dbReference>
<keyword evidence="2" id="KW-0808">Transferase</keyword>
<comment type="caution">
    <text evidence="2">The sequence shown here is derived from an EMBL/GenBank/DDBJ whole genome shotgun (WGS) entry which is preliminary data.</text>
</comment>
<dbReference type="PANTHER" id="PTHR11138:SF5">
    <property type="entry name" value="METHIONYL-TRNA FORMYLTRANSFERASE, MITOCHONDRIAL"/>
    <property type="match status" value="1"/>
</dbReference>
<organism evidence="2 3">
    <name type="scientific">Halalkalibaculum roseum</name>
    <dbReference type="NCBI Taxonomy" id="2709311"/>
    <lineage>
        <taxon>Bacteria</taxon>
        <taxon>Pseudomonadati</taxon>
        <taxon>Balneolota</taxon>
        <taxon>Balneolia</taxon>
        <taxon>Balneolales</taxon>
        <taxon>Balneolaceae</taxon>
        <taxon>Halalkalibaculum</taxon>
    </lineage>
</organism>
<dbReference type="PANTHER" id="PTHR11138">
    <property type="entry name" value="METHIONYL-TRNA FORMYLTRANSFERASE"/>
    <property type="match status" value="1"/>
</dbReference>
<feature type="domain" description="Formyl transferase N-terminal" evidence="1">
    <location>
        <begin position="104"/>
        <end position="220"/>
    </location>
</feature>
<dbReference type="SUPFAM" id="SSF53328">
    <property type="entry name" value="Formyltransferase"/>
    <property type="match status" value="1"/>
</dbReference>
<keyword evidence="3" id="KW-1185">Reference proteome</keyword>
<evidence type="ECO:0000313" key="2">
    <source>
        <dbReference type="EMBL" id="NGP75950.1"/>
    </source>
</evidence>
<evidence type="ECO:0000259" key="1">
    <source>
        <dbReference type="Pfam" id="PF00551"/>
    </source>
</evidence>
<sequence length="260" mass="30136">MKFIIVTQGDILYTPIFFREFFAADYAGTCKGVMVQEPLGNKSMWGLIKRMLAFYGPLDFMRQGFTYVYKKLRAKGYEWNLIREPVSIENMARHHNVPVLSFTSVNNGEFKQWVRDQEIDLIVSIAASELFDEEVLELPTHGCINFHNAPLPHYRGMLPNFWQMHHGEEFSVLTVHTMTEALDKGEIVYQQKTPIKSGYSLEDLIRLTKKKSAGALVEVLRQFHEKEVSYAPMPDEEGSYYTFPGRSDVREFKSKGKRLF</sequence>
<dbReference type="AlphaFoldDB" id="A0A6M1SSV2"/>
<name>A0A6M1SSV2_9BACT</name>
<reference evidence="2 3" key="1">
    <citation type="submission" date="2020-02" db="EMBL/GenBank/DDBJ databases">
        <title>Balneolaceae bacterium YR4-1, complete genome.</title>
        <authorList>
            <person name="Li Y."/>
            <person name="Wu S."/>
        </authorList>
    </citation>
    <scope>NUCLEOTIDE SEQUENCE [LARGE SCALE GENOMIC DNA]</scope>
    <source>
        <strain evidence="2 3">YR4-1</strain>
    </source>
</reference>
<dbReference type="GO" id="GO:0005829">
    <property type="term" value="C:cytosol"/>
    <property type="evidence" value="ECO:0007669"/>
    <property type="project" value="TreeGrafter"/>
</dbReference>
<proteinExistence type="predicted"/>
<dbReference type="InterPro" id="IPR036477">
    <property type="entry name" value="Formyl_transf_N_sf"/>
</dbReference>
<dbReference type="Gene3D" id="3.40.50.12230">
    <property type="match status" value="1"/>
</dbReference>